<dbReference type="AlphaFoldDB" id="A0A5B0RUH4"/>
<proteinExistence type="predicted"/>
<keyword evidence="4" id="KW-1185">Reference proteome</keyword>
<dbReference type="EMBL" id="VDEP01000138">
    <property type="protein sequence ID" value="KAA1129012.1"/>
    <property type="molecule type" value="Genomic_DNA"/>
</dbReference>
<reference evidence="4 5" key="1">
    <citation type="submission" date="2019-05" db="EMBL/GenBank/DDBJ databases">
        <title>Emergence of the Ug99 lineage of the wheat stem rust pathogen through somatic hybridization.</title>
        <authorList>
            <person name="Li F."/>
            <person name="Upadhyaya N.M."/>
            <person name="Sperschneider J."/>
            <person name="Matny O."/>
            <person name="Nguyen-Phuc H."/>
            <person name="Mago R."/>
            <person name="Raley C."/>
            <person name="Miller M.E."/>
            <person name="Silverstein K.A.T."/>
            <person name="Henningsen E."/>
            <person name="Hirsch C.D."/>
            <person name="Visser B."/>
            <person name="Pretorius Z.A."/>
            <person name="Steffenson B.J."/>
            <person name="Schwessinger B."/>
            <person name="Dodds P.N."/>
            <person name="Figueroa M."/>
        </authorList>
    </citation>
    <scope>NUCLEOTIDE SEQUENCE [LARGE SCALE GENOMIC DNA]</scope>
    <source>
        <strain evidence="2">21-0</strain>
        <strain evidence="3 5">Ug99</strain>
    </source>
</reference>
<dbReference type="Proteomes" id="UP000325313">
    <property type="component" value="Unassembled WGS sequence"/>
</dbReference>
<evidence type="ECO:0000313" key="4">
    <source>
        <dbReference type="Proteomes" id="UP000324748"/>
    </source>
</evidence>
<evidence type="ECO:0000313" key="3">
    <source>
        <dbReference type="EMBL" id="KAA1129012.1"/>
    </source>
</evidence>
<organism evidence="3 5">
    <name type="scientific">Puccinia graminis f. sp. tritici</name>
    <dbReference type="NCBI Taxonomy" id="56615"/>
    <lineage>
        <taxon>Eukaryota</taxon>
        <taxon>Fungi</taxon>
        <taxon>Dikarya</taxon>
        <taxon>Basidiomycota</taxon>
        <taxon>Pucciniomycotina</taxon>
        <taxon>Pucciniomycetes</taxon>
        <taxon>Pucciniales</taxon>
        <taxon>Pucciniaceae</taxon>
        <taxon>Puccinia</taxon>
    </lineage>
</organism>
<evidence type="ECO:0000313" key="2">
    <source>
        <dbReference type="EMBL" id="KAA1094572.1"/>
    </source>
</evidence>
<name>A0A5B0RUH4_PUCGR</name>
<feature type="compositionally biased region" description="Polar residues" evidence="1">
    <location>
        <begin position="7"/>
        <end position="22"/>
    </location>
</feature>
<comment type="caution">
    <text evidence="3">The sequence shown here is derived from an EMBL/GenBank/DDBJ whole genome shotgun (WGS) entry which is preliminary data.</text>
</comment>
<dbReference type="OrthoDB" id="2513944at2759"/>
<sequence>MSEIVGRTQSVPSNALASPLQETTKRKYPPASLPSRVIEKDFDAIAAAKKLLKNQESTTVPTLPQHAEAEEEEGEDLEVAVNAALPAFKGKKALSTGQLNTIDLLQKSKQIYLNAKNAEEYELLPHLVKKTIETFRLVRSFLTWQETLAKLDGWNPYKEKAAAALWEKFKNSPVAANSTNTTATTSATATSSTTATYNNKFKGYKIPKKSKNKEKKAVKHNKFQTSLKKREMEKRKWKKVTHLAQAMIEFRDAANFEFLLL</sequence>
<evidence type="ECO:0000313" key="5">
    <source>
        <dbReference type="Proteomes" id="UP000325313"/>
    </source>
</evidence>
<protein>
    <submittedName>
        <fullName evidence="3">Uncharacterized protein</fullName>
    </submittedName>
</protein>
<accession>A0A5B0RUH4</accession>
<dbReference type="EMBL" id="VSWC01000079">
    <property type="protein sequence ID" value="KAA1094572.1"/>
    <property type="molecule type" value="Genomic_DNA"/>
</dbReference>
<feature type="region of interest" description="Disordered" evidence="1">
    <location>
        <begin position="1"/>
        <end position="33"/>
    </location>
</feature>
<dbReference type="Proteomes" id="UP000324748">
    <property type="component" value="Unassembled WGS sequence"/>
</dbReference>
<evidence type="ECO:0000256" key="1">
    <source>
        <dbReference type="SAM" id="MobiDB-lite"/>
    </source>
</evidence>
<gene>
    <name evidence="2" type="ORF">PGT21_050216</name>
    <name evidence="3" type="ORF">PGTUg99_023190</name>
</gene>